<gene>
    <name evidence="1" type="ORF">PbB2_01406</name>
</gene>
<keyword evidence="2" id="KW-1185">Reference proteome</keyword>
<dbReference type="SUPFAM" id="SSF54637">
    <property type="entry name" value="Thioesterase/thiol ester dehydrase-isomerase"/>
    <property type="match status" value="1"/>
</dbReference>
<dbReference type="InterPro" id="IPR029069">
    <property type="entry name" value="HotDog_dom_sf"/>
</dbReference>
<sequence length="146" mass="15338">MLDTIKAHLATAVPFATTTGVDIVDLRLGEATAQLIQRPEVNNHIASLHAGALFTLGEAASGAAMSGAFADILLKVRPIATDASIDYVKIAKGKILARAVTSEPASSLRDRLNTDGKVRFQVDVTLSNEADQVVARMKVGWLVSAG</sequence>
<name>A0A2P2E9I9_9PROT</name>
<dbReference type="EMBL" id="BFBR01000003">
    <property type="protein sequence ID" value="GBF57737.1"/>
    <property type="molecule type" value="Genomic_DNA"/>
</dbReference>
<dbReference type="Pfam" id="PF14539">
    <property type="entry name" value="DUF4442"/>
    <property type="match status" value="1"/>
</dbReference>
<dbReference type="Proteomes" id="UP000245086">
    <property type="component" value="Unassembled WGS sequence"/>
</dbReference>
<dbReference type="InterPro" id="IPR027961">
    <property type="entry name" value="DUF4442"/>
</dbReference>
<proteinExistence type="predicted"/>
<evidence type="ECO:0008006" key="3">
    <source>
        <dbReference type="Google" id="ProtNLM"/>
    </source>
</evidence>
<evidence type="ECO:0000313" key="1">
    <source>
        <dbReference type="EMBL" id="GBF57737.1"/>
    </source>
</evidence>
<comment type="caution">
    <text evidence="1">The sequence shown here is derived from an EMBL/GenBank/DDBJ whole genome shotgun (WGS) entry which is preliminary data.</text>
</comment>
<protein>
    <recommendedName>
        <fullName evidence="3">DUF4442 domain-containing protein</fullName>
    </recommendedName>
</protein>
<accession>A0A2P2E9I9</accession>
<evidence type="ECO:0000313" key="2">
    <source>
        <dbReference type="Proteomes" id="UP000245086"/>
    </source>
</evidence>
<dbReference type="Gene3D" id="3.10.129.10">
    <property type="entry name" value="Hotdog Thioesterase"/>
    <property type="match status" value="1"/>
</dbReference>
<reference evidence="1 2" key="1">
    <citation type="journal article" date="2018" name="Genome Announc.">
        <title>Draft Genome Sequence of "Candidatus Phycosocius bacilliformis," an Alphaproteobacterial Ectosymbiont of the Hydrocarbon-Producing Green Alga Botryococcus braunii.</title>
        <authorList>
            <person name="Tanabe Y."/>
            <person name="Yamaguchi H."/>
            <person name="Watanabe M.M."/>
        </authorList>
    </citation>
    <scope>NUCLEOTIDE SEQUENCE [LARGE SCALE GENOMIC DNA]</scope>
    <source>
        <strain evidence="1 2">BOTRYCO-2</strain>
    </source>
</reference>
<dbReference type="RefSeq" id="WP_108984600.1">
    <property type="nucleotide sequence ID" value="NZ_BFBR01000003.1"/>
</dbReference>
<dbReference type="AlphaFoldDB" id="A0A2P2E9I9"/>
<dbReference type="OrthoDB" id="7354710at2"/>
<organism evidence="1 2">
    <name type="scientific">Candidatus Phycosocius bacilliformis</name>
    <dbReference type="NCBI Taxonomy" id="1445552"/>
    <lineage>
        <taxon>Bacteria</taxon>
        <taxon>Pseudomonadati</taxon>
        <taxon>Pseudomonadota</taxon>
        <taxon>Alphaproteobacteria</taxon>
        <taxon>Caulobacterales</taxon>
        <taxon>Caulobacterales incertae sedis</taxon>
        <taxon>Candidatus Phycosocius</taxon>
    </lineage>
</organism>